<accession>A0ABW0KWS7</accession>
<dbReference type="RefSeq" id="WP_377170147.1">
    <property type="nucleotide sequence ID" value="NZ_JBHSMQ010000008.1"/>
</dbReference>
<evidence type="ECO:0000313" key="2">
    <source>
        <dbReference type="EMBL" id="MFC5457157.1"/>
    </source>
</evidence>
<sequence>MTPQHRHITASALAALAIFSAPALQAATFVISTNTTTAQTLNADGQTGTVDSGKSLTLGGSTVAVTMSATTSLTNNGTIQQTGSGRTIDSTVNNSVLTISNTGTITSVSTDAVRVNSANTAVTLTNSGTISVSAGGQAIDWAAITTAANSLTNQLGGIISTVGEDAVRPGTNGTVINAGTISATPTGTATPSGSDGIQANGTGVTVTNTGSISGRHGITGGFAGFTITVNNNAGTISAVNGSGVNIDDLGSSASVTNALGATIKGGVLSTATDGDGDGVDVDGTLTLNNSGDILGLGARGTNNAEGVAAGGGSITNTVTGRIIGSSLSADAPNGDPTKGGNGILIDDSNGGNAIAATTVTNSGLIQGKAGFGIKFIGTFADIITNNATGTIRGAGATAGAAIQTGDGDDTLNNAGSVIGDNGQAVDLGAGNDTLTVTGGSITGDIDGGTGTNTATFNPGTGNTFSYAGSLSNFSSVSISTGNVILSGASTYSGTTTVSGTLSVTNTTGSATGSGNVIVNSTGTLKGTGDIAGNVSVASGGTIAPGLSPGTLNIDGNLSIVDGSRFAFELGTTSDLLNIGGALSFTGGGTTIFDILNTGSLASGSDYTLMNYSSVSGLSLSNLAFGSTPLGFAGQFTIGATSLSLHVDAVPEPSRTLLGGLGLALLALRRRRVHAAA</sequence>
<organism evidence="2 3">
    <name type="scientific">Prosthecobacter fluviatilis</name>
    <dbReference type="NCBI Taxonomy" id="445931"/>
    <lineage>
        <taxon>Bacteria</taxon>
        <taxon>Pseudomonadati</taxon>
        <taxon>Verrucomicrobiota</taxon>
        <taxon>Verrucomicrobiia</taxon>
        <taxon>Verrucomicrobiales</taxon>
        <taxon>Verrucomicrobiaceae</taxon>
        <taxon>Prosthecobacter</taxon>
    </lineage>
</organism>
<dbReference type="Proteomes" id="UP001596052">
    <property type="component" value="Unassembled WGS sequence"/>
</dbReference>
<feature type="chain" id="PRO_5045417595" evidence="1">
    <location>
        <begin position="27"/>
        <end position="676"/>
    </location>
</feature>
<feature type="signal peptide" evidence="1">
    <location>
        <begin position="1"/>
        <end position="26"/>
    </location>
</feature>
<dbReference type="EMBL" id="JBHSMQ010000008">
    <property type="protein sequence ID" value="MFC5457157.1"/>
    <property type="molecule type" value="Genomic_DNA"/>
</dbReference>
<comment type="caution">
    <text evidence="2">The sequence shown here is derived from an EMBL/GenBank/DDBJ whole genome shotgun (WGS) entry which is preliminary data.</text>
</comment>
<proteinExistence type="predicted"/>
<keyword evidence="1" id="KW-0732">Signal</keyword>
<evidence type="ECO:0000256" key="1">
    <source>
        <dbReference type="SAM" id="SignalP"/>
    </source>
</evidence>
<evidence type="ECO:0000313" key="3">
    <source>
        <dbReference type="Proteomes" id="UP001596052"/>
    </source>
</evidence>
<name>A0ABW0KWS7_9BACT</name>
<keyword evidence="3" id="KW-1185">Reference proteome</keyword>
<gene>
    <name evidence="2" type="ORF">ACFQDI_19975</name>
</gene>
<protein>
    <submittedName>
        <fullName evidence="2">Beta strand repeat-containing protein</fullName>
    </submittedName>
</protein>
<reference evidence="3" key="1">
    <citation type="journal article" date="2019" name="Int. J. Syst. Evol. Microbiol.">
        <title>The Global Catalogue of Microorganisms (GCM) 10K type strain sequencing project: providing services to taxonomists for standard genome sequencing and annotation.</title>
        <authorList>
            <consortium name="The Broad Institute Genomics Platform"/>
            <consortium name="The Broad Institute Genome Sequencing Center for Infectious Disease"/>
            <person name="Wu L."/>
            <person name="Ma J."/>
        </authorList>
    </citation>
    <scope>NUCLEOTIDE SEQUENCE [LARGE SCALE GENOMIC DNA]</scope>
    <source>
        <strain evidence="3">CGMCC 4.1469</strain>
    </source>
</reference>